<protein>
    <submittedName>
        <fullName evidence="1">Uncharacterized protein</fullName>
    </submittedName>
</protein>
<comment type="caution">
    <text evidence="1">The sequence shown here is derived from an EMBL/GenBank/DDBJ whole genome shotgun (WGS) entry which is preliminary data.</text>
</comment>
<evidence type="ECO:0000313" key="2">
    <source>
        <dbReference type="Proteomes" id="UP000828941"/>
    </source>
</evidence>
<keyword evidence="2" id="KW-1185">Reference proteome</keyword>
<dbReference type="EMBL" id="CM039432">
    <property type="protein sequence ID" value="KAI4332944.1"/>
    <property type="molecule type" value="Genomic_DNA"/>
</dbReference>
<organism evidence="1 2">
    <name type="scientific">Bauhinia variegata</name>
    <name type="common">Purple orchid tree</name>
    <name type="synonym">Phanera variegata</name>
    <dbReference type="NCBI Taxonomy" id="167791"/>
    <lineage>
        <taxon>Eukaryota</taxon>
        <taxon>Viridiplantae</taxon>
        <taxon>Streptophyta</taxon>
        <taxon>Embryophyta</taxon>
        <taxon>Tracheophyta</taxon>
        <taxon>Spermatophyta</taxon>
        <taxon>Magnoliopsida</taxon>
        <taxon>eudicotyledons</taxon>
        <taxon>Gunneridae</taxon>
        <taxon>Pentapetalae</taxon>
        <taxon>rosids</taxon>
        <taxon>fabids</taxon>
        <taxon>Fabales</taxon>
        <taxon>Fabaceae</taxon>
        <taxon>Cercidoideae</taxon>
        <taxon>Cercideae</taxon>
        <taxon>Bauhiniinae</taxon>
        <taxon>Bauhinia</taxon>
    </lineage>
</organism>
<proteinExistence type="predicted"/>
<sequence length="290" mass="33512">MDWYYENDMNDLLVPKDQDLSDRLPSPDSWSKWGLSATEGFDLPKSFWMMDTSPREVDFNFNDESFNSEIEIESSRDDKDQSSSSSLYGGLPEQSFHLTALSGNQPNYQLQDLSRFEQMDHIFMNSLLDDLPDVENLNRSLCSSPEFHADSKFVPCDSKPEEGLDIGFKAPSVEVSDPQNNIDEDTLELSSLEEYILQDLEMVIAQFTEKTRIRFRDALYRLARSTNQQHVLYQHGDLNMEKAMPHMDNNETVRSLDKKPMESDTNSVDRAIANLMYNRMDINVQDRLES</sequence>
<name>A0ACB9NB85_BAUVA</name>
<gene>
    <name evidence="1" type="ORF">L6164_017810</name>
</gene>
<reference evidence="1 2" key="1">
    <citation type="journal article" date="2022" name="DNA Res.">
        <title>Chromosomal-level genome assembly of the orchid tree Bauhinia variegata (Leguminosae; Cercidoideae) supports the allotetraploid origin hypothesis of Bauhinia.</title>
        <authorList>
            <person name="Zhong Y."/>
            <person name="Chen Y."/>
            <person name="Zheng D."/>
            <person name="Pang J."/>
            <person name="Liu Y."/>
            <person name="Luo S."/>
            <person name="Meng S."/>
            <person name="Qian L."/>
            <person name="Wei D."/>
            <person name="Dai S."/>
            <person name="Zhou R."/>
        </authorList>
    </citation>
    <scope>NUCLEOTIDE SEQUENCE [LARGE SCALE GENOMIC DNA]</scope>
    <source>
        <strain evidence="1">BV-YZ2020</strain>
    </source>
</reference>
<accession>A0ACB9NB85</accession>
<evidence type="ECO:0000313" key="1">
    <source>
        <dbReference type="EMBL" id="KAI4332944.1"/>
    </source>
</evidence>
<dbReference type="Proteomes" id="UP000828941">
    <property type="component" value="Chromosome 7"/>
</dbReference>